<name>A0ABT4SAZ5_9ACTN</name>
<comment type="caution">
    <text evidence="1">The sequence shown here is derived from an EMBL/GenBank/DDBJ whole genome shotgun (WGS) entry which is preliminary data.</text>
</comment>
<evidence type="ECO:0000313" key="2">
    <source>
        <dbReference type="Proteomes" id="UP001144036"/>
    </source>
</evidence>
<organism evidence="1 2">
    <name type="scientific">Nonomuraea corallina</name>
    <dbReference type="NCBI Taxonomy" id="2989783"/>
    <lineage>
        <taxon>Bacteria</taxon>
        <taxon>Bacillati</taxon>
        <taxon>Actinomycetota</taxon>
        <taxon>Actinomycetes</taxon>
        <taxon>Streptosporangiales</taxon>
        <taxon>Streptosporangiaceae</taxon>
        <taxon>Nonomuraea</taxon>
    </lineage>
</organism>
<reference evidence="1" key="1">
    <citation type="submission" date="2022-11" db="EMBL/GenBank/DDBJ databases">
        <title>Nonomuraea corallina sp. nov., a new species of the genus Nonomuraea isolated from sea side sediment in Thai sea.</title>
        <authorList>
            <person name="Ngamcharungchit C."/>
            <person name="Matsumoto A."/>
            <person name="Suriyachadkun C."/>
            <person name="Panbangred W."/>
            <person name="Inahashi Y."/>
            <person name="Intra B."/>
        </authorList>
    </citation>
    <scope>NUCLEOTIDE SEQUENCE</scope>
    <source>
        <strain evidence="1">MCN248</strain>
    </source>
</reference>
<accession>A0ABT4SAZ5</accession>
<dbReference type="Proteomes" id="UP001144036">
    <property type="component" value="Unassembled WGS sequence"/>
</dbReference>
<dbReference type="RefSeq" id="WP_270155198.1">
    <property type="nucleotide sequence ID" value="NZ_JAPNNL010000041.1"/>
</dbReference>
<dbReference type="Gene3D" id="3.30.565.10">
    <property type="entry name" value="Histidine kinase-like ATPase, C-terminal domain"/>
    <property type="match status" value="1"/>
</dbReference>
<keyword evidence="2" id="KW-1185">Reference proteome</keyword>
<protein>
    <recommendedName>
        <fullName evidence="3">Histidine kinase/HSP90-like ATPase domain-containing protein</fullName>
    </recommendedName>
</protein>
<dbReference type="InterPro" id="IPR036890">
    <property type="entry name" value="HATPase_C_sf"/>
</dbReference>
<sequence>MVPTDPSLESTSVCLEDELARWASLSGIAVETWALPDDGLPADVDAVVRPVIRAVLAELEQHGLARRVAIALTVSPARVRLTVSDDGAGMPVAGLEARLAAGRAAFAAMGGSLTVNSVPQEGTTVSGVIPRGSRKKG</sequence>
<evidence type="ECO:0008006" key="3">
    <source>
        <dbReference type="Google" id="ProtNLM"/>
    </source>
</evidence>
<gene>
    <name evidence="1" type="ORF">OUY22_13270</name>
</gene>
<evidence type="ECO:0000313" key="1">
    <source>
        <dbReference type="EMBL" id="MDA0634388.1"/>
    </source>
</evidence>
<dbReference type="EMBL" id="JAPNNL010000041">
    <property type="protein sequence ID" value="MDA0634388.1"/>
    <property type="molecule type" value="Genomic_DNA"/>
</dbReference>
<proteinExistence type="predicted"/>
<dbReference type="SUPFAM" id="SSF55874">
    <property type="entry name" value="ATPase domain of HSP90 chaperone/DNA topoisomerase II/histidine kinase"/>
    <property type="match status" value="1"/>
</dbReference>